<dbReference type="EMBL" id="AFYH01156489">
    <property type="status" value="NOT_ANNOTATED_CDS"/>
    <property type="molecule type" value="Genomic_DNA"/>
</dbReference>
<dbReference type="AlphaFoldDB" id="H2ZXK1"/>
<dbReference type="InterPro" id="IPR048484">
    <property type="entry name" value="LOC400499-like"/>
</dbReference>
<dbReference type="EMBL" id="AFYH01156487">
    <property type="status" value="NOT_ANNOTATED_CDS"/>
    <property type="molecule type" value="Genomic_DNA"/>
</dbReference>
<dbReference type="GeneTree" id="ENSGT00440000038757"/>
<dbReference type="STRING" id="7897.ENSLACP00000002122"/>
<dbReference type="EMBL" id="AFYH01156485">
    <property type="status" value="NOT_ANNOTATED_CDS"/>
    <property type="molecule type" value="Genomic_DNA"/>
</dbReference>
<reference evidence="2" key="1">
    <citation type="submission" date="2011-08" db="EMBL/GenBank/DDBJ databases">
        <title>The draft genome of Latimeria chalumnae.</title>
        <authorList>
            <person name="Di Palma F."/>
            <person name="Alfoldi J."/>
            <person name="Johnson J."/>
            <person name="Berlin A."/>
            <person name="Gnerre S."/>
            <person name="Jaffe D."/>
            <person name="MacCallum I."/>
            <person name="Young S."/>
            <person name="Walker B.J."/>
            <person name="Lander E."/>
            <person name="Lindblad-Toh K."/>
        </authorList>
    </citation>
    <scope>NUCLEOTIDE SEQUENCE [LARGE SCALE GENOMIC DNA]</scope>
    <source>
        <strain evidence="2">Wild caught</strain>
    </source>
</reference>
<dbReference type="Proteomes" id="UP000008672">
    <property type="component" value="Unassembled WGS sequence"/>
</dbReference>
<evidence type="ECO:0008006" key="3">
    <source>
        <dbReference type="Google" id="ProtNLM"/>
    </source>
</evidence>
<sequence length="547" mass="63111">GMTDLQTVSGEHRYLCQLEAKITKHGNPIILSGNITKLHGKKFMFSVALSNVLKGTASLSVLLERKVDEKLKQYSVDAEAYFPGVVGTHAIGLLTQRGATWSNALRIKYGLWKDARNLHHGCSLGQKMKAEEGSTGAYKLDAEHELHCTQNPSYSHKVHLQHMESISRVHSELAMSYGKHWDEINNKRKLHISQTFKNESSLTQTSYFMEFTLQLPERQVNYRTQLQHTCLLQGHSESNTNFKVQYNDKMPIVAGLQWKDTSKQHLKKWEGTLNMDTPWLYLYTAHKLNQPQRYIYQSSLELTAGKAFSIKNLVMEAFLKDKDGEKEGRVYIYTPTSTYLKVLSVNHFKGTVFTSYSEMASLWNQPIKNEIYMENNNKAKSFWFKIRNLKQEYNLTADYLNLQESKKTNLSIRSIWTDHKREPIVMQLDGQIEELKREKLLYQKQSSLHFRHPFKLPVPQNVFLQETFTVDKKKKHYLLETKVLLNGKEEAVQTLTLGYQSEAPFVCAALVHSYNNGIIPKSMEICVRTRTSQNVSTVQPKYCSISH</sequence>
<evidence type="ECO:0000313" key="2">
    <source>
        <dbReference type="Proteomes" id="UP000008672"/>
    </source>
</evidence>
<dbReference type="eggNOG" id="KOG4338">
    <property type="taxonomic scope" value="Eukaryota"/>
</dbReference>
<reference evidence="1" key="2">
    <citation type="submission" date="2025-08" db="UniProtKB">
        <authorList>
            <consortium name="Ensembl"/>
        </authorList>
    </citation>
    <scope>IDENTIFICATION</scope>
</reference>
<accession>H2ZXK1</accession>
<keyword evidence="2" id="KW-1185">Reference proteome</keyword>
<dbReference type="PANTHER" id="PTHR37860">
    <property type="entry name" value="AGAP008810-PA"/>
    <property type="match status" value="1"/>
</dbReference>
<dbReference type="EMBL" id="AFYH01156486">
    <property type="status" value="NOT_ANNOTATED_CDS"/>
    <property type="molecule type" value="Genomic_DNA"/>
</dbReference>
<dbReference type="EMBL" id="AFYH01156484">
    <property type="status" value="NOT_ANNOTATED_CDS"/>
    <property type="molecule type" value="Genomic_DNA"/>
</dbReference>
<proteinExistence type="predicted"/>
<dbReference type="InParanoid" id="H2ZXK1"/>
<dbReference type="OMA" id="GHEFHCT"/>
<dbReference type="Ensembl" id="ENSLACT00000002138.1">
    <property type="protein sequence ID" value="ENSLACP00000002122.1"/>
    <property type="gene ID" value="ENSLACG00000001898.1"/>
</dbReference>
<reference evidence="1" key="3">
    <citation type="submission" date="2025-09" db="UniProtKB">
        <authorList>
            <consortium name="Ensembl"/>
        </authorList>
    </citation>
    <scope>IDENTIFICATION</scope>
</reference>
<dbReference type="PANTHER" id="PTHR37860:SF2">
    <property type="entry name" value="VITELLOGENIN DOMAIN-CONTAINING PROTEIN"/>
    <property type="match status" value="1"/>
</dbReference>
<protein>
    <recommendedName>
        <fullName evidence="3">YP015 protein</fullName>
    </recommendedName>
</protein>
<dbReference type="EMBL" id="AFYH01156488">
    <property type="status" value="NOT_ANNOTATED_CDS"/>
    <property type="molecule type" value="Genomic_DNA"/>
</dbReference>
<evidence type="ECO:0000313" key="1">
    <source>
        <dbReference type="Ensembl" id="ENSLACP00000002122.1"/>
    </source>
</evidence>
<dbReference type="Pfam" id="PF21013">
    <property type="entry name" value="LOC400499"/>
    <property type="match status" value="1"/>
</dbReference>
<organism evidence="1 2">
    <name type="scientific">Latimeria chalumnae</name>
    <name type="common">Coelacanth</name>
    <dbReference type="NCBI Taxonomy" id="7897"/>
    <lineage>
        <taxon>Eukaryota</taxon>
        <taxon>Metazoa</taxon>
        <taxon>Chordata</taxon>
        <taxon>Craniata</taxon>
        <taxon>Vertebrata</taxon>
        <taxon>Euteleostomi</taxon>
        <taxon>Coelacanthiformes</taxon>
        <taxon>Coelacanthidae</taxon>
        <taxon>Latimeria</taxon>
    </lineage>
</organism>
<dbReference type="HOGENOM" id="CLU_038225_0_0_1"/>
<name>H2ZXK1_LATCH</name>